<dbReference type="Pfam" id="PF08921">
    <property type="entry name" value="DUF1904"/>
    <property type="match status" value="1"/>
</dbReference>
<sequence length="108" mass="12221">MPHLRVRGLAMDAVARLSKQLIPELAAITQSDEASYTLEWIPSQFFQQGEVATPLVMVEVLWFQRNETTQDALAACIRTHLTAETDNGIAVVFLALDKRGYYRDGRHF</sequence>
<dbReference type="SUPFAM" id="SSF55331">
    <property type="entry name" value="Tautomerase/MIF"/>
    <property type="match status" value="1"/>
</dbReference>
<comment type="caution">
    <text evidence="1">The sequence shown here is derived from an EMBL/GenBank/DDBJ whole genome shotgun (WGS) entry which is preliminary data.</text>
</comment>
<name>A0ABS5V4U3_9GAMM</name>
<dbReference type="InterPro" id="IPR014347">
    <property type="entry name" value="Tautomerase/MIF_sf"/>
</dbReference>
<organism evidence="1 2">
    <name type="scientific">Shewanella jiangmenensis</name>
    <dbReference type="NCBI Taxonomy" id="2837387"/>
    <lineage>
        <taxon>Bacteria</taxon>
        <taxon>Pseudomonadati</taxon>
        <taxon>Pseudomonadota</taxon>
        <taxon>Gammaproteobacteria</taxon>
        <taxon>Alteromonadales</taxon>
        <taxon>Shewanellaceae</taxon>
        <taxon>Shewanella</taxon>
    </lineage>
</organism>
<protein>
    <submittedName>
        <fullName evidence="1">DUF1904 family protein</fullName>
    </submittedName>
</protein>
<dbReference type="Gene3D" id="3.30.429.10">
    <property type="entry name" value="Macrophage Migration Inhibitory Factor"/>
    <property type="match status" value="1"/>
</dbReference>
<evidence type="ECO:0000313" key="1">
    <source>
        <dbReference type="EMBL" id="MBT1445482.1"/>
    </source>
</evidence>
<dbReference type="RefSeq" id="WP_214507685.1">
    <property type="nucleotide sequence ID" value="NZ_JAHEPS010000005.1"/>
</dbReference>
<dbReference type="InterPro" id="IPR015017">
    <property type="entry name" value="DUF1904"/>
</dbReference>
<gene>
    <name evidence="1" type="ORF">KJI95_13245</name>
</gene>
<dbReference type="EMBL" id="JAHEPS010000005">
    <property type="protein sequence ID" value="MBT1445482.1"/>
    <property type="molecule type" value="Genomic_DNA"/>
</dbReference>
<evidence type="ECO:0000313" key="2">
    <source>
        <dbReference type="Proteomes" id="UP001195903"/>
    </source>
</evidence>
<keyword evidence="2" id="KW-1185">Reference proteome</keyword>
<reference evidence="1 2" key="1">
    <citation type="submission" date="2021-05" db="EMBL/GenBank/DDBJ databases">
        <title>Shewanella sp. JM162201.</title>
        <authorList>
            <person name="Xu S."/>
            <person name="Li A."/>
        </authorList>
    </citation>
    <scope>NUCLEOTIDE SEQUENCE [LARGE SCALE GENOMIC DNA]</scope>
    <source>
        <strain evidence="1 2">JM162201</strain>
    </source>
</reference>
<proteinExistence type="predicted"/>
<dbReference type="Proteomes" id="UP001195903">
    <property type="component" value="Unassembled WGS sequence"/>
</dbReference>
<accession>A0ABS5V4U3</accession>